<reference evidence="1 2" key="1">
    <citation type="submission" date="2014-04" db="EMBL/GenBank/DDBJ databases">
        <authorList>
            <consortium name="DOE Joint Genome Institute"/>
            <person name="Kuo A."/>
            <person name="Gay G."/>
            <person name="Dore J."/>
            <person name="Kohler A."/>
            <person name="Nagy L.G."/>
            <person name="Floudas D."/>
            <person name="Copeland A."/>
            <person name="Barry K.W."/>
            <person name="Cichocki N."/>
            <person name="Veneault-Fourrey C."/>
            <person name="LaButti K."/>
            <person name="Lindquist E.A."/>
            <person name="Lipzen A."/>
            <person name="Lundell T."/>
            <person name="Morin E."/>
            <person name="Murat C."/>
            <person name="Sun H."/>
            <person name="Tunlid A."/>
            <person name="Henrissat B."/>
            <person name="Grigoriev I.V."/>
            <person name="Hibbett D.S."/>
            <person name="Martin F."/>
            <person name="Nordberg H.P."/>
            <person name="Cantor M.N."/>
            <person name="Hua S.X."/>
        </authorList>
    </citation>
    <scope>NUCLEOTIDE SEQUENCE [LARGE SCALE GENOMIC DNA]</scope>
    <source>
        <strain evidence="2">h7</strain>
    </source>
</reference>
<organism evidence="1 2">
    <name type="scientific">Hebeloma cylindrosporum</name>
    <dbReference type="NCBI Taxonomy" id="76867"/>
    <lineage>
        <taxon>Eukaryota</taxon>
        <taxon>Fungi</taxon>
        <taxon>Dikarya</taxon>
        <taxon>Basidiomycota</taxon>
        <taxon>Agaricomycotina</taxon>
        <taxon>Agaricomycetes</taxon>
        <taxon>Agaricomycetidae</taxon>
        <taxon>Agaricales</taxon>
        <taxon>Agaricineae</taxon>
        <taxon>Hymenogastraceae</taxon>
        <taxon>Hebeloma</taxon>
    </lineage>
</organism>
<dbReference type="EMBL" id="KN831802">
    <property type="protein sequence ID" value="KIM36760.1"/>
    <property type="molecule type" value="Genomic_DNA"/>
</dbReference>
<evidence type="ECO:0008006" key="3">
    <source>
        <dbReference type="Google" id="ProtNLM"/>
    </source>
</evidence>
<protein>
    <recommendedName>
        <fullName evidence="3">BTB domain-containing protein</fullName>
    </recommendedName>
</protein>
<gene>
    <name evidence="1" type="ORF">M413DRAFT_448894</name>
</gene>
<evidence type="ECO:0000313" key="2">
    <source>
        <dbReference type="Proteomes" id="UP000053424"/>
    </source>
</evidence>
<dbReference type="OrthoDB" id="3199068at2759"/>
<dbReference type="AlphaFoldDB" id="A0A0C3BJ65"/>
<dbReference type="HOGENOM" id="CLU_047592_2_1_1"/>
<keyword evidence="2" id="KW-1185">Reference proteome</keyword>
<accession>A0A0C3BJ65</accession>
<reference evidence="2" key="2">
    <citation type="submission" date="2015-01" db="EMBL/GenBank/DDBJ databases">
        <title>Evolutionary Origins and Diversification of the Mycorrhizal Mutualists.</title>
        <authorList>
            <consortium name="DOE Joint Genome Institute"/>
            <consortium name="Mycorrhizal Genomics Consortium"/>
            <person name="Kohler A."/>
            <person name="Kuo A."/>
            <person name="Nagy L.G."/>
            <person name="Floudas D."/>
            <person name="Copeland A."/>
            <person name="Barry K.W."/>
            <person name="Cichocki N."/>
            <person name="Veneault-Fourrey C."/>
            <person name="LaButti K."/>
            <person name="Lindquist E.A."/>
            <person name="Lipzen A."/>
            <person name="Lundell T."/>
            <person name="Morin E."/>
            <person name="Murat C."/>
            <person name="Riley R."/>
            <person name="Ohm R."/>
            <person name="Sun H."/>
            <person name="Tunlid A."/>
            <person name="Henrissat B."/>
            <person name="Grigoriev I.V."/>
            <person name="Hibbett D.S."/>
            <person name="Martin F."/>
        </authorList>
    </citation>
    <scope>NUCLEOTIDE SEQUENCE [LARGE SCALE GENOMIC DNA]</scope>
    <source>
        <strain evidence="2">h7</strain>
    </source>
</reference>
<dbReference type="Proteomes" id="UP000053424">
    <property type="component" value="Unassembled WGS sequence"/>
</dbReference>
<sequence>MKAFLSYFLAPGIQLPSDWQNMELNSSADGLIDPADHTERATVPPELIRDEFFYFDTLVFQVEMTLFRVPRHGFEVEGSLFQTLFSLPSPMEYGEQVEGRDDKCPIVLGEITKEYFRGFLRAMYPFDGITLTYDDWLGALDLATMWDFAKIRERSIKAISCLLHQITATEKVILGKKYHDLLDLNQLSASSIDWPTISKLFSIREKILKSRMETMKESSHPCSKCGKRTTCHKPAGVDDIERFLVQHFAMELGDS</sequence>
<name>A0A0C3BJ65_HEBCY</name>
<evidence type="ECO:0000313" key="1">
    <source>
        <dbReference type="EMBL" id="KIM36760.1"/>
    </source>
</evidence>
<proteinExistence type="predicted"/>